<feature type="transmembrane region" description="Helical" evidence="6">
    <location>
        <begin position="371"/>
        <end position="391"/>
    </location>
</feature>
<evidence type="ECO:0000256" key="1">
    <source>
        <dbReference type="ARBA" id="ARBA00004651"/>
    </source>
</evidence>
<feature type="transmembrane region" description="Helical" evidence="6">
    <location>
        <begin position="338"/>
        <end position="365"/>
    </location>
</feature>
<feature type="chain" id="PRO_5011728544" evidence="7">
    <location>
        <begin position="31"/>
        <end position="394"/>
    </location>
</feature>
<gene>
    <name evidence="9" type="ORF">SAMN05192563_1004439</name>
</gene>
<feature type="transmembrane region" description="Helical" evidence="6">
    <location>
        <begin position="83"/>
        <end position="102"/>
    </location>
</feature>
<evidence type="ECO:0000256" key="4">
    <source>
        <dbReference type="ARBA" id="ARBA00022989"/>
    </source>
</evidence>
<name>A0A1I7BFK2_9BURK</name>
<dbReference type="Proteomes" id="UP000198844">
    <property type="component" value="Unassembled WGS sequence"/>
</dbReference>
<dbReference type="RefSeq" id="WP_244179314.1">
    <property type="nucleotide sequence ID" value="NZ_FPBH01000004.1"/>
</dbReference>
<protein>
    <submittedName>
        <fullName evidence="9">Predicted arabinose efflux permease, MFS family</fullName>
    </submittedName>
</protein>
<dbReference type="InterPro" id="IPR011701">
    <property type="entry name" value="MFS"/>
</dbReference>
<dbReference type="CDD" id="cd17324">
    <property type="entry name" value="MFS_NepI_like"/>
    <property type="match status" value="1"/>
</dbReference>
<feature type="transmembrane region" description="Helical" evidence="6">
    <location>
        <begin position="308"/>
        <end position="326"/>
    </location>
</feature>
<accession>A0A1I7BFK2</accession>
<dbReference type="PANTHER" id="PTHR43124">
    <property type="entry name" value="PURINE EFFLUX PUMP PBUE"/>
    <property type="match status" value="1"/>
</dbReference>
<keyword evidence="5 6" id="KW-0472">Membrane</keyword>
<comment type="subcellular location">
    <subcellularLocation>
        <location evidence="1">Cell membrane</location>
        <topology evidence="1">Multi-pass membrane protein</topology>
    </subcellularLocation>
</comment>
<evidence type="ECO:0000256" key="6">
    <source>
        <dbReference type="SAM" id="Phobius"/>
    </source>
</evidence>
<reference evidence="9 10" key="1">
    <citation type="submission" date="2016-10" db="EMBL/GenBank/DDBJ databases">
        <authorList>
            <person name="de Groot N.N."/>
        </authorList>
    </citation>
    <scope>NUCLEOTIDE SEQUENCE [LARGE SCALE GENOMIC DNA]</scope>
    <source>
        <strain evidence="9 10">LMG 27731</strain>
    </source>
</reference>
<feature type="transmembrane region" description="Helical" evidence="6">
    <location>
        <begin position="108"/>
        <end position="129"/>
    </location>
</feature>
<evidence type="ECO:0000256" key="5">
    <source>
        <dbReference type="ARBA" id="ARBA00023136"/>
    </source>
</evidence>
<keyword evidence="3 6" id="KW-0812">Transmembrane</keyword>
<evidence type="ECO:0000313" key="9">
    <source>
        <dbReference type="EMBL" id="SFT85944.1"/>
    </source>
</evidence>
<dbReference type="Gene3D" id="1.20.1250.20">
    <property type="entry name" value="MFS general substrate transporter like domains"/>
    <property type="match status" value="1"/>
</dbReference>
<feature type="domain" description="Major facilitator superfamily (MFS) profile" evidence="8">
    <location>
        <begin position="1"/>
        <end position="394"/>
    </location>
</feature>
<keyword evidence="4 6" id="KW-1133">Transmembrane helix</keyword>
<evidence type="ECO:0000256" key="2">
    <source>
        <dbReference type="ARBA" id="ARBA00022475"/>
    </source>
</evidence>
<evidence type="ECO:0000259" key="8">
    <source>
        <dbReference type="PROSITE" id="PS50850"/>
    </source>
</evidence>
<dbReference type="Pfam" id="PF07690">
    <property type="entry name" value="MFS_1"/>
    <property type="match status" value="2"/>
</dbReference>
<dbReference type="SUPFAM" id="SSF103473">
    <property type="entry name" value="MFS general substrate transporter"/>
    <property type="match status" value="1"/>
</dbReference>
<dbReference type="PROSITE" id="PS50850">
    <property type="entry name" value="MFS"/>
    <property type="match status" value="1"/>
</dbReference>
<dbReference type="GO" id="GO:0005886">
    <property type="term" value="C:plasma membrane"/>
    <property type="evidence" value="ECO:0007669"/>
    <property type="project" value="UniProtKB-SubCell"/>
</dbReference>
<dbReference type="PANTHER" id="PTHR43124:SF3">
    <property type="entry name" value="CHLORAMPHENICOL EFFLUX PUMP RV0191"/>
    <property type="match status" value="1"/>
</dbReference>
<dbReference type="InterPro" id="IPR050189">
    <property type="entry name" value="MFS_Efflux_Transporters"/>
</dbReference>
<evidence type="ECO:0000313" key="10">
    <source>
        <dbReference type="Proteomes" id="UP000198844"/>
    </source>
</evidence>
<organism evidence="9 10">
    <name type="scientific">Paraburkholderia aspalathi</name>
    <dbReference type="NCBI Taxonomy" id="1324617"/>
    <lineage>
        <taxon>Bacteria</taxon>
        <taxon>Pseudomonadati</taxon>
        <taxon>Pseudomonadota</taxon>
        <taxon>Betaproteobacteria</taxon>
        <taxon>Burkholderiales</taxon>
        <taxon>Burkholderiaceae</taxon>
        <taxon>Paraburkholderia</taxon>
    </lineage>
</organism>
<evidence type="ECO:0000256" key="7">
    <source>
        <dbReference type="SAM" id="SignalP"/>
    </source>
</evidence>
<dbReference type="AlphaFoldDB" id="A0A1I7BFK2"/>
<feature type="signal peptide" evidence="7">
    <location>
        <begin position="1"/>
        <end position="30"/>
    </location>
</feature>
<dbReference type="GO" id="GO:0022857">
    <property type="term" value="F:transmembrane transporter activity"/>
    <property type="evidence" value="ECO:0007669"/>
    <property type="project" value="InterPro"/>
</dbReference>
<feature type="transmembrane region" description="Helical" evidence="6">
    <location>
        <begin position="284"/>
        <end position="302"/>
    </location>
</feature>
<feature type="transmembrane region" description="Helical" evidence="6">
    <location>
        <begin position="171"/>
        <end position="191"/>
    </location>
</feature>
<dbReference type="EMBL" id="FPBH01000004">
    <property type="protein sequence ID" value="SFT85944.1"/>
    <property type="molecule type" value="Genomic_DNA"/>
</dbReference>
<feature type="transmembrane region" description="Helical" evidence="6">
    <location>
        <begin position="141"/>
        <end position="165"/>
    </location>
</feature>
<feature type="transmembrane region" description="Helical" evidence="6">
    <location>
        <begin position="53"/>
        <end position="71"/>
    </location>
</feature>
<dbReference type="InterPro" id="IPR036259">
    <property type="entry name" value="MFS_trans_sf"/>
</dbReference>
<sequence>MPSGTNRAMIRRAQWPLFACCCLCCFASMASMRLCDSMLAILAAHFAMPVARAPQTISLFALAYGAFQLCSGPLGDWLGKTRVIALAAFACALGNVAAALANNLDQLLAARFFSGAAAAGIVPLTMAWIGDNAADEQRQEALARLLGATVLGMIAGQWGGAALAASLGWRASFLSIAAAFALGALMTASASPRTARKAALRQLTFVRQTSDILRTRWVRLVLLATFVEGSFAYCAWAFMPTYLNSAFGLPLSRAGLIASSYGVGGLLFSLSAKRVIRRFKDAHLARAGGLLFAVSLLALTASPRWWCCAPACALAGSGFYALHNVLQNHAAQMAPQASGTAVSLFSCVLFLGQSFGISTGAWWLGHASVRYLFVGCGIGVLAFAVAFARVLERG</sequence>
<feature type="transmembrane region" description="Helical" evidence="6">
    <location>
        <begin position="251"/>
        <end position="272"/>
    </location>
</feature>
<keyword evidence="2" id="KW-1003">Cell membrane</keyword>
<feature type="transmembrane region" description="Helical" evidence="6">
    <location>
        <begin position="217"/>
        <end position="239"/>
    </location>
</feature>
<keyword evidence="7" id="KW-0732">Signal</keyword>
<dbReference type="InterPro" id="IPR020846">
    <property type="entry name" value="MFS_dom"/>
</dbReference>
<evidence type="ECO:0000256" key="3">
    <source>
        <dbReference type="ARBA" id="ARBA00022692"/>
    </source>
</evidence>
<proteinExistence type="predicted"/>